<evidence type="ECO:0000256" key="3">
    <source>
        <dbReference type="ARBA" id="ARBA00022898"/>
    </source>
</evidence>
<dbReference type="Gene3D" id="3.90.1150.10">
    <property type="entry name" value="Aspartate Aminotransferase, domain 1"/>
    <property type="match status" value="1"/>
</dbReference>
<dbReference type="OrthoDB" id="43458at2157"/>
<dbReference type="PANTHER" id="PTHR11808">
    <property type="entry name" value="TRANS-SULFURATION ENZYME FAMILY MEMBER"/>
    <property type="match status" value="1"/>
</dbReference>
<dbReference type="RefSeq" id="WP_058370066.1">
    <property type="nucleotide sequence ID" value="NZ_LNTB01000001.1"/>
</dbReference>
<dbReference type="AlphaFoldDB" id="A0A0V8RTS9"/>
<evidence type="ECO:0000313" key="4">
    <source>
        <dbReference type="EMBL" id="KSW11394.1"/>
    </source>
</evidence>
<evidence type="ECO:0000256" key="1">
    <source>
        <dbReference type="ARBA" id="ARBA00001933"/>
    </source>
</evidence>
<keyword evidence="3" id="KW-0663">Pyridoxal phosphate</keyword>
<dbReference type="Proteomes" id="UP000053352">
    <property type="component" value="Unassembled WGS sequence"/>
</dbReference>
<evidence type="ECO:0000313" key="5">
    <source>
        <dbReference type="Proteomes" id="UP000053352"/>
    </source>
</evidence>
<dbReference type="PIRSF" id="PIRSF001434">
    <property type="entry name" value="CGS"/>
    <property type="match status" value="1"/>
</dbReference>
<dbReference type="STRING" id="2309.CF15_00570"/>
<comment type="similarity">
    <text evidence="2">Belongs to the trans-sulfuration enzymes family.</text>
</comment>
<dbReference type="Gene3D" id="3.40.640.10">
    <property type="entry name" value="Type I PLP-dependent aspartate aminotransferase-like (Major domain)"/>
    <property type="match status" value="1"/>
</dbReference>
<sequence>MKRYKATRAIHGVHEGPITAEDVVPPINISVVYRFIEAATSPDEEIKYGRENNPTTMRLESTLAEVESGEWCLAFNTGMAAIATLILSLAGPRRRIVASRLLYGSTRTLLEKLTTVGKDFELAYAGPPWDELLAAMKPGDIVLVETIGNPTLRVPPLREMAKECINRECTLVVDNTFATPVIYRPLEDGASIVVESLTKYIAGHNDVLGGAICGREPGLRKRVWEWRKLMGTILQPLDAYLAARGLKTLHLRVRYSSESAMTIAKWLRERPEVAKVYYPGLPEHPDHGTAEQLFNGLYGGVVSFELKGGAQAAKRFLQALKTVTPSPSLGGAESLAAYPYESSHRDLSEEEKRRLGITPGLIRLSVGLEDPEDIISDLESALMKARG</sequence>
<reference evidence="4 5" key="1">
    <citation type="submission" date="2015-11" db="EMBL/GenBank/DDBJ databases">
        <title>Genome sequence of Pyrodictium occultum PL-19, a marine hyperthermophilic archaeon isolated from Volcano, Italy.</title>
        <authorList>
            <person name="Utturkar S."/>
            <person name="Huber H."/>
            <person name="Leptihn S."/>
            <person name="Brown S."/>
            <person name="Stetter K.O."/>
            <person name="Podar M."/>
        </authorList>
    </citation>
    <scope>NUCLEOTIDE SEQUENCE [LARGE SCALE GENOMIC DNA]</scope>
    <source>
        <strain evidence="4 5">PL-19</strain>
    </source>
</reference>
<keyword evidence="5" id="KW-1185">Reference proteome</keyword>
<dbReference type="CDD" id="cd00614">
    <property type="entry name" value="CGS_like"/>
    <property type="match status" value="1"/>
</dbReference>
<gene>
    <name evidence="4" type="ORF">CF15_00570</name>
</gene>
<dbReference type="GO" id="GO:0004123">
    <property type="term" value="F:cystathionine gamma-lyase activity"/>
    <property type="evidence" value="ECO:0007669"/>
    <property type="project" value="TreeGrafter"/>
</dbReference>
<name>A0A0V8RTS9_PYROC</name>
<evidence type="ECO:0008006" key="6">
    <source>
        <dbReference type="Google" id="ProtNLM"/>
    </source>
</evidence>
<comment type="caution">
    <text evidence="4">The sequence shown here is derived from an EMBL/GenBank/DDBJ whole genome shotgun (WGS) entry which is preliminary data.</text>
</comment>
<protein>
    <recommendedName>
        <fullName evidence="6">Cystathionine gamma-synthase</fullName>
    </recommendedName>
</protein>
<dbReference type="GO" id="GO:0005737">
    <property type="term" value="C:cytoplasm"/>
    <property type="evidence" value="ECO:0007669"/>
    <property type="project" value="TreeGrafter"/>
</dbReference>
<dbReference type="Pfam" id="PF01053">
    <property type="entry name" value="Cys_Met_Meta_PP"/>
    <property type="match status" value="1"/>
</dbReference>
<evidence type="ECO:0000256" key="2">
    <source>
        <dbReference type="ARBA" id="ARBA00009077"/>
    </source>
</evidence>
<organism evidence="4 5">
    <name type="scientific">Pyrodictium occultum</name>
    <dbReference type="NCBI Taxonomy" id="2309"/>
    <lineage>
        <taxon>Archaea</taxon>
        <taxon>Thermoproteota</taxon>
        <taxon>Thermoprotei</taxon>
        <taxon>Desulfurococcales</taxon>
        <taxon>Pyrodictiaceae</taxon>
        <taxon>Pyrodictium</taxon>
    </lineage>
</organism>
<dbReference type="GO" id="GO:0030170">
    <property type="term" value="F:pyridoxal phosphate binding"/>
    <property type="evidence" value="ECO:0007669"/>
    <property type="project" value="InterPro"/>
</dbReference>
<accession>A0A0V8RTS9</accession>
<dbReference type="PANTHER" id="PTHR11808:SF15">
    <property type="entry name" value="CYSTATHIONINE GAMMA-LYASE"/>
    <property type="match status" value="1"/>
</dbReference>
<dbReference type="InterPro" id="IPR000277">
    <property type="entry name" value="Cys/Met-Metab_PyrdxlP-dep_enz"/>
</dbReference>
<dbReference type="FunFam" id="3.40.640.10:FF:000046">
    <property type="entry name" value="Cystathionine gamma-lyase"/>
    <property type="match status" value="1"/>
</dbReference>
<dbReference type="EMBL" id="LNTB01000001">
    <property type="protein sequence ID" value="KSW11394.1"/>
    <property type="molecule type" value="Genomic_DNA"/>
</dbReference>
<dbReference type="GO" id="GO:0019346">
    <property type="term" value="P:transsulfuration"/>
    <property type="evidence" value="ECO:0007669"/>
    <property type="project" value="InterPro"/>
</dbReference>
<dbReference type="InterPro" id="IPR015424">
    <property type="entry name" value="PyrdxlP-dep_Trfase"/>
</dbReference>
<dbReference type="InterPro" id="IPR015421">
    <property type="entry name" value="PyrdxlP-dep_Trfase_major"/>
</dbReference>
<dbReference type="InterPro" id="IPR015422">
    <property type="entry name" value="PyrdxlP-dep_Trfase_small"/>
</dbReference>
<comment type="cofactor">
    <cofactor evidence="1">
        <name>pyridoxal 5'-phosphate</name>
        <dbReference type="ChEBI" id="CHEBI:597326"/>
    </cofactor>
</comment>
<dbReference type="SUPFAM" id="SSF53383">
    <property type="entry name" value="PLP-dependent transferases"/>
    <property type="match status" value="1"/>
</dbReference>
<dbReference type="GO" id="GO:0019343">
    <property type="term" value="P:cysteine biosynthetic process via cystathionine"/>
    <property type="evidence" value="ECO:0007669"/>
    <property type="project" value="TreeGrafter"/>
</dbReference>
<proteinExistence type="inferred from homology"/>